<reference evidence="20 21" key="1">
    <citation type="journal article" date="2021" name="G3 (Bethesda)">
        <title>Improved contiguity of the threespine stickleback genome using long-read sequencing.</title>
        <authorList>
            <person name="Nath S."/>
            <person name="Shaw D.E."/>
            <person name="White M.A."/>
        </authorList>
    </citation>
    <scope>NUCLEOTIDE SEQUENCE [LARGE SCALE GENOMIC DNA]</scope>
    <source>
        <strain evidence="20 21">Lake Benthic</strain>
    </source>
</reference>
<evidence type="ECO:0000256" key="5">
    <source>
        <dbReference type="ARBA" id="ARBA00022692"/>
    </source>
</evidence>
<dbReference type="InterPro" id="IPR036383">
    <property type="entry name" value="TSP1_rpt_sf"/>
</dbReference>
<evidence type="ECO:0000256" key="11">
    <source>
        <dbReference type="ARBA" id="ARBA00023157"/>
    </source>
</evidence>
<evidence type="ECO:0000256" key="7">
    <source>
        <dbReference type="ARBA" id="ARBA00022737"/>
    </source>
</evidence>
<evidence type="ECO:0000256" key="16">
    <source>
        <dbReference type="SAM" id="Phobius"/>
    </source>
</evidence>
<dbReference type="SUPFAM" id="SSF82895">
    <property type="entry name" value="TSP-1 type 1 repeat"/>
    <property type="match status" value="10"/>
</dbReference>
<dbReference type="FunFam" id="2.20.100.10:FF:000031">
    <property type="entry name" value="Thrombospondin type 1 domain containing 7A"/>
    <property type="match status" value="1"/>
</dbReference>
<keyword evidence="5 16" id="KW-0812">Transmembrane</keyword>
<feature type="domain" description="Thrombospondin type-1" evidence="19">
    <location>
        <begin position="1439"/>
        <end position="1478"/>
    </location>
</feature>
<dbReference type="GO" id="GO:0042995">
    <property type="term" value="C:cell projection"/>
    <property type="evidence" value="ECO:0007669"/>
    <property type="project" value="UniProtKB-SubCell"/>
</dbReference>
<dbReference type="FunFam" id="2.20.100.10:FF:000017">
    <property type="entry name" value="Thrombospondin type 1 domain containing 7A"/>
    <property type="match status" value="1"/>
</dbReference>
<reference evidence="20" key="2">
    <citation type="submission" date="2025-08" db="UniProtKB">
        <authorList>
            <consortium name="Ensembl"/>
        </authorList>
    </citation>
    <scope>IDENTIFICATION</scope>
</reference>
<evidence type="ECO:0000259" key="19">
    <source>
        <dbReference type="Pfam" id="PF23308"/>
    </source>
</evidence>
<name>G3N470_GASAC</name>
<evidence type="ECO:0000313" key="21">
    <source>
        <dbReference type="Proteomes" id="UP000007635"/>
    </source>
</evidence>
<sequence>MFSNHGSLTCYCLTVFLKGCKNMHLFFSFILLFIGPWGRCMGSDCGPGGSQSRAVWCAHSEGWTTLHTNCNQTERPNNQQSCFRVCDWHKDLYDWQLGAWNQCVPVSMRSAGVQRPALCRRGEEGIQTREVGCVQKADGEPAEDAICEYFEPKPRLEQACLIPCPLDCVVSEFSLWTHCSKTCGMGLQNRIRFVLAPPLFGGAACPNLTEFQTCQPEPCEEEGPPLQPQSGDPGDSCSVSNRTRNRQNRPGGKFWELQVGYQTREVTCVHKSGSIEAISLCSQESLPVTFQACVMTKDCDVTEWSEWSTCSKECYNPNGPNGERTRTRKVSQFPIDGGADCPELEEKEPCSPQRDGMPPCIVYSWRTTEWTECRVDLLLSQQDRRRGNQTGLCGGGIQTREVYCVQTNMETPPNLGSLRSKEALRPMDSDLCLGIPLNTTQLCHISCPVECEVSSWSAWGPCTYENCQDQAAKKGFKMRKRKITNEPTGGTGNCPHLMEAIPCEDPSCYEWLVAKLEECVPDNELCGPGTQMPQVQCVNSDGEYVERQLCRDAILPMPAICDVPCPKDCTLSPWAPWSLCSHTCSGKNTEGKQTRARSILAYNAGEGGIQCPNNSALQEARNCNDHPCTVYHWQTGPWGQCIEDTSIPASNTSASRIRSDDASCSVGMQTRKVICVRVNVGQVPPKKCPESLRPDTVRPCLLPCKRDCIVTPYSDWSLCPATCQAGGNSKKKQYRKRIIIQIPANGGQDCPEVLTQERECDAPSVCQGYRWKTHKWRRCQLVPWSVRQDSPGAQVTCGPGLQVRAISCRKQDGGLSDVEACLKLASSMPPLTQPCQLPCQEDCQLSSWSKFSSCTADCVGVRTRKRMLIGKSKKRDQCKNNQMYPQSETQYCPCNKYNAQPVGNWSDCVLPEGGRMEGQLGMKVQGDIKECGQGYRYQTMVCYDQDNRIVETSRCNSHGYIEEACIIPCPSDCKLSEWSNWSRCSKSCGSGVKVRSKWLREKPYNGGRPCPKLDHVNQVYEVVPCLSDCGQYVWVAEPWSVWKVSNVDLKDNCGEGVQTRKVRCMLNSIDGPSELVEDYLCDPEEIPLGARNGQLPCPEECVLSDWGAWNPCPLVKMTYSRERSAFPLRQSGEGKECPSTQETQVCKLNSNCFHYSYNITDWSTCQLSERAVCGNGIKTRMLDCVRSDSKSVDLKWQMNSLCVVECPVNCQLSDWSTWSECTHTCGLAGMRRTVIQAPQGDGRPCPSQLEQWKPCLVKPCYSWRYSAWSECKSEGAKCGEGQRYRNVSCFVSDGSGQQESSLVDDELCGDLEPSVDGDTHIVLQEPCTVPCPGECYLTDWTVWSPCQLSCVSGDDLGFGSVQVRSRAVVAQDPENLLQCPEQELEARPCTEGQCFEYKWKTGPWRGSSRQVWCQRSDGLNVTGGCPVISKPMADRSCDPPCTKPRSLCTEAGVCGCEEGYTEIMTSDGLLDQCTVIPVLEIPTAGDNRADVKTIRAFNPTQPAASSPGRAGRTWFLQPFGPDGKLKTWVYGVAAGAFVLLVFIISMTYLVFCQSPITTNALSSK</sequence>
<evidence type="ECO:0000256" key="2">
    <source>
        <dbReference type="ARBA" id="ARBA00004316"/>
    </source>
</evidence>
<feature type="domain" description="Spondin-like TSP1" evidence="18">
    <location>
        <begin position="168"/>
        <end position="219"/>
    </location>
</feature>
<dbReference type="FunFam" id="2.20.100.10:FF:000018">
    <property type="entry name" value="Thrombospondin type 1 domain containing 7A"/>
    <property type="match status" value="1"/>
</dbReference>
<dbReference type="Pfam" id="PF00090">
    <property type="entry name" value="TSP_1"/>
    <property type="match status" value="2"/>
</dbReference>
<dbReference type="GO" id="GO:0030036">
    <property type="term" value="P:actin cytoskeleton organization"/>
    <property type="evidence" value="ECO:0007669"/>
    <property type="project" value="TreeGrafter"/>
</dbReference>
<dbReference type="InterPro" id="IPR056991">
    <property type="entry name" value="TSP1_TSH7A-B_C"/>
</dbReference>
<comment type="subcellular location">
    <subcellularLocation>
        <location evidence="1">Cell membrane</location>
        <topology evidence="1">Single-pass type I membrane protein</topology>
    </subcellularLocation>
    <subcellularLocation>
        <location evidence="2">Cell projection</location>
    </subcellularLocation>
</comment>
<dbReference type="PROSITE" id="PS50092">
    <property type="entry name" value="TSP1"/>
    <property type="match status" value="12"/>
</dbReference>
<evidence type="ECO:0000256" key="10">
    <source>
        <dbReference type="ARBA" id="ARBA00023136"/>
    </source>
</evidence>
<dbReference type="FunFam" id="2.20.100.10:FF:000015">
    <property type="entry name" value="Thrombospondin, type I, domain containing 7A"/>
    <property type="match status" value="1"/>
</dbReference>
<keyword evidence="21" id="KW-1185">Reference proteome</keyword>
<evidence type="ECO:0000256" key="12">
    <source>
        <dbReference type="ARBA" id="ARBA00023180"/>
    </source>
</evidence>
<dbReference type="PANTHER" id="PTHR11311:SF8">
    <property type="entry name" value="THROMBOSPONDIN TYPE-1 DOMAIN-CONTAINING PROTEIN 7A"/>
    <property type="match status" value="1"/>
</dbReference>
<dbReference type="PANTHER" id="PTHR11311">
    <property type="entry name" value="SPONDIN"/>
    <property type="match status" value="1"/>
</dbReference>
<dbReference type="FunCoup" id="G3N470">
    <property type="interactions" value="301"/>
</dbReference>
<feature type="transmembrane region" description="Helical" evidence="16">
    <location>
        <begin position="1528"/>
        <end position="1551"/>
    </location>
</feature>
<keyword evidence="10 16" id="KW-0472">Membrane</keyword>
<feature type="region of interest" description="Disordered" evidence="15">
    <location>
        <begin position="217"/>
        <end position="251"/>
    </location>
</feature>
<evidence type="ECO:0000256" key="8">
    <source>
        <dbReference type="ARBA" id="ARBA00022782"/>
    </source>
</evidence>
<dbReference type="GeneTree" id="ENSGT00940000155427"/>
<keyword evidence="6 17" id="KW-0732">Signal</keyword>
<keyword evidence="4" id="KW-0037">Angiogenesis</keyword>
<keyword evidence="8" id="KW-0221">Differentiation</keyword>
<evidence type="ECO:0000256" key="9">
    <source>
        <dbReference type="ARBA" id="ARBA00022989"/>
    </source>
</evidence>
<dbReference type="Proteomes" id="UP000007635">
    <property type="component" value="Chromosome X"/>
</dbReference>
<keyword evidence="12" id="KW-0325">Glycoprotein</keyword>
<keyword evidence="3" id="KW-1003">Cell membrane</keyword>
<dbReference type="Pfam" id="PF19030">
    <property type="entry name" value="TSP1_ADAMTS"/>
    <property type="match status" value="1"/>
</dbReference>
<evidence type="ECO:0000256" key="13">
    <source>
        <dbReference type="ARBA" id="ARBA00023273"/>
    </source>
</evidence>
<evidence type="ECO:0000259" key="18">
    <source>
        <dbReference type="Pfam" id="PF19028"/>
    </source>
</evidence>
<dbReference type="OMA" id="GRDCMDP"/>
<organism evidence="20 21">
    <name type="scientific">Gasterosteus aculeatus aculeatus</name>
    <name type="common">three-spined stickleback</name>
    <dbReference type="NCBI Taxonomy" id="481459"/>
    <lineage>
        <taxon>Eukaryota</taxon>
        <taxon>Metazoa</taxon>
        <taxon>Chordata</taxon>
        <taxon>Craniata</taxon>
        <taxon>Vertebrata</taxon>
        <taxon>Euteleostomi</taxon>
        <taxon>Actinopterygii</taxon>
        <taxon>Neopterygii</taxon>
        <taxon>Teleostei</taxon>
        <taxon>Neoteleostei</taxon>
        <taxon>Acanthomorphata</taxon>
        <taxon>Eupercaria</taxon>
        <taxon>Perciformes</taxon>
        <taxon>Cottioidei</taxon>
        <taxon>Gasterosteales</taxon>
        <taxon>Gasterosteidae</taxon>
        <taxon>Gasterosteus</taxon>
    </lineage>
</organism>
<dbReference type="STRING" id="69293.ENSGACP00000000088"/>
<dbReference type="FunFam" id="2.20.100.10:FF:000050">
    <property type="entry name" value="Thrombospondin type 1 domain containing 7B"/>
    <property type="match status" value="1"/>
</dbReference>
<evidence type="ECO:0000256" key="6">
    <source>
        <dbReference type="ARBA" id="ARBA00022729"/>
    </source>
</evidence>
<keyword evidence="13" id="KW-0966">Cell projection</keyword>
<evidence type="ECO:0000256" key="14">
    <source>
        <dbReference type="ARBA" id="ARBA00069078"/>
    </source>
</evidence>
<dbReference type="FunFam" id="2.20.100.10:FF:000019">
    <property type="entry name" value="Thrombospondin type 1 domain containing 7A"/>
    <property type="match status" value="1"/>
</dbReference>
<keyword evidence="7" id="KW-0677">Repeat</keyword>
<dbReference type="Pfam" id="PF23308">
    <property type="entry name" value="TSP1_TSH7A-B_C"/>
    <property type="match status" value="1"/>
</dbReference>
<dbReference type="InterPro" id="IPR051418">
    <property type="entry name" value="Spondin/Thrombospondin_T1"/>
</dbReference>
<evidence type="ECO:0000256" key="15">
    <source>
        <dbReference type="SAM" id="MobiDB-lite"/>
    </source>
</evidence>
<evidence type="ECO:0000256" key="17">
    <source>
        <dbReference type="SAM" id="SignalP"/>
    </source>
</evidence>
<feature type="domain" description="Spondin-like TSP1" evidence="18">
    <location>
        <begin position="1210"/>
        <end position="1260"/>
    </location>
</feature>
<dbReference type="Bgee" id="ENSGACG00000000067">
    <property type="expression patterns" value="Expressed in telencephalon and 3 other cell types or tissues"/>
</dbReference>
<reference evidence="20" key="3">
    <citation type="submission" date="2025-09" db="UniProtKB">
        <authorList>
            <consortium name="Ensembl"/>
        </authorList>
    </citation>
    <scope>IDENTIFICATION</scope>
</reference>
<dbReference type="FunFam" id="2.20.100.10:FF:000014">
    <property type="entry name" value="Thrombospondin type 1 domain containing 7A"/>
    <property type="match status" value="1"/>
</dbReference>
<keyword evidence="9 16" id="KW-1133">Transmembrane helix</keyword>
<feature type="domain" description="Spondin-like TSP1" evidence="18">
    <location>
        <begin position="299"/>
        <end position="353"/>
    </location>
</feature>
<dbReference type="InterPro" id="IPR044004">
    <property type="entry name" value="TSP1_spondin_dom"/>
</dbReference>
<feature type="domain" description="Spondin-like TSP1" evidence="18">
    <location>
        <begin position="973"/>
        <end position="1015"/>
    </location>
</feature>
<evidence type="ECO:0000256" key="3">
    <source>
        <dbReference type="ARBA" id="ARBA00022475"/>
    </source>
</evidence>
<evidence type="ECO:0000256" key="1">
    <source>
        <dbReference type="ARBA" id="ARBA00004251"/>
    </source>
</evidence>
<proteinExistence type="predicted"/>
<accession>G3N470</accession>
<dbReference type="Ensembl" id="ENSGACT00000000088.2">
    <property type="protein sequence ID" value="ENSGACP00000000088.2"/>
    <property type="gene ID" value="ENSGACG00000000067.2"/>
</dbReference>
<evidence type="ECO:0000256" key="4">
    <source>
        <dbReference type="ARBA" id="ARBA00022657"/>
    </source>
</evidence>
<dbReference type="GO" id="GO:0005886">
    <property type="term" value="C:plasma membrane"/>
    <property type="evidence" value="ECO:0007669"/>
    <property type="project" value="UniProtKB-SubCell"/>
</dbReference>
<dbReference type="InterPro" id="IPR000884">
    <property type="entry name" value="TSP1_rpt"/>
</dbReference>
<dbReference type="FunFam" id="2.20.100.10:FF:000020">
    <property type="entry name" value="Thrombospondin type 1 domain containing 7A"/>
    <property type="match status" value="1"/>
</dbReference>
<dbReference type="eggNOG" id="KOG3538">
    <property type="taxonomic scope" value="Eukaryota"/>
</dbReference>
<protein>
    <recommendedName>
        <fullName evidence="14">Thrombospondin type-1 domain-containing protein 7A</fullName>
    </recommendedName>
</protein>
<dbReference type="GO" id="GO:0030154">
    <property type="term" value="P:cell differentiation"/>
    <property type="evidence" value="ECO:0007669"/>
    <property type="project" value="UniProtKB-KW"/>
</dbReference>
<dbReference type="Pfam" id="PF19028">
    <property type="entry name" value="TSP1_spondin"/>
    <property type="match status" value="6"/>
</dbReference>
<dbReference type="GO" id="GO:0001525">
    <property type="term" value="P:angiogenesis"/>
    <property type="evidence" value="ECO:0007669"/>
    <property type="project" value="UniProtKB-KW"/>
</dbReference>
<dbReference type="SMART" id="SM00209">
    <property type="entry name" value="TSP1"/>
    <property type="match status" value="13"/>
</dbReference>
<keyword evidence="11" id="KW-1015">Disulfide bond</keyword>
<feature type="chain" id="PRO_5043680000" description="Thrombospondin type-1 domain-containing protein 7A" evidence="17">
    <location>
        <begin position="43"/>
        <end position="1564"/>
    </location>
</feature>
<evidence type="ECO:0000313" key="20">
    <source>
        <dbReference type="Ensembl" id="ENSGACP00000000088.2"/>
    </source>
</evidence>
<feature type="domain" description="Spondin-like TSP1" evidence="18">
    <location>
        <begin position="708"/>
        <end position="764"/>
    </location>
</feature>
<feature type="signal peptide" evidence="17">
    <location>
        <begin position="1"/>
        <end position="42"/>
    </location>
</feature>
<dbReference type="InParanoid" id="G3N470"/>
<dbReference type="Gene3D" id="2.20.100.10">
    <property type="entry name" value="Thrombospondin type-1 (TSP1) repeat"/>
    <property type="match status" value="10"/>
</dbReference>
<feature type="domain" description="Spondin-like TSP1" evidence="18">
    <location>
        <begin position="569"/>
        <end position="628"/>
    </location>
</feature>